<organism evidence="7 8">
    <name type="scientific">Neptunitalea lumnitzerae</name>
    <dbReference type="NCBI Taxonomy" id="2965509"/>
    <lineage>
        <taxon>Bacteria</taxon>
        <taxon>Pseudomonadati</taxon>
        <taxon>Bacteroidota</taxon>
        <taxon>Flavobacteriia</taxon>
        <taxon>Flavobacteriales</taxon>
        <taxon>Flavobacteriaceae</taxon>
        <taxon>Neptunitalea</taxon>
    </lineage>
</organism>
<dbReference type="InterPro" id="IPR013785">
    <property type="entry name" value="Aldolase_TIM"/>
</dbReference>
<keyword evidence="5" id="KW-0411">Iron-sulfur</keyword>
<evidence type="ECO:0000256" key="5">
    <source>
        <dbReference type="ARBA" id="ARBA00023014"/>
    </source>
</evidence>
<reference evidence="7" key="1">
    <citation type="submission" date="2022-07" db="EMBL/GenBank/DDBJ databases">
        <title>Taxonomy of Novel Oxalotrophic and Methylotrophic Bacteria.</title>
        <authorList>
            <person name="Sahin N."/>
            <person name="Tani A."/>
        </authorList>
    </citation>
    <scope>NUCLEOTIDE SEQUENCE</scope>
    <source>
        <strain evidence="7">Y10</strain>
    </source>
</reference>
<dbReference type="SFLD" id="SFLDG01067">
    <property type="entry name" value="SPASM/twitch_domain_containing"/>
    <property type="match status" value="1"/>
</dbReference>
<dbReference type="SUPFAM" id="SSF102114">
    <property type="entry name" value="Radical SAM enzymes"/>
    <property type="match status" value="1"/>
</dbReference>
<dbReference type="NCBIfam" id="TIGR04261">
    <property type="entry name" value="rSAM_GlyRichRpt"/>
    <property type="match status" value="1"/>
</dbReference>
<sequence>MMKYGPLDLLIVQGSPFCNINCKYCYLPERNNTSKISLDTISKLFERIVESKLLSSEFTIVWHAGEPLALPLKYYKEIFKKIDDLVPSKIGVNHSFQTNGILINDEWCDFIKENKIRIGISVDGPEFVHDKYRLKRNGTGTHKEVMRGIGFLKKHKIDFHAIAVITNYSLDFSNEIFSFFLDNEIKRVGFNIEEIEGINLESSLNKSEESSNKLRNFWMNILFLQKKFKGKIIIRELESAFAKIVGDPSLILNSFFLSPPVSHLLVPYGIINVDTNGDFSTFSPELLGQKSEEYNDFIIGNVWDNSFEEALGLKTFKDLKDDIAAGVNLCKKECNYFNLCGGGAPSNKYYENGGFKSTETLYCKNTIQIPIDVILENIEEFYHNK</sequence>
<dbReference type="InterPro" id="IPR026357">
    <property type="entry name" value="rSAM_SPASM_GrrM_OscB"/>
</dbReference>
<evidence type="ECO:0000256" key="2">
    <source>
        <dbReference type="ARBA" id="ARBA00022691"/>
    </source>
</evidence>
<comment type="caution">
    <text evidence="7">The sequence shown here is derived from an EMBL/GenBank/DDBJ whole genome shotgun (WGS) entry which is preliminary data.</text>
</comment>
<dbReference type="InterPro" id="IPR023867">
    <property type="entry name" value="Sulphatase_maturase_rSAM"/>
</dbReference>
<dbReference type="InterPro" id="IPR007197">
    <property type="entry name" value="rSAM"/>
</dbReference>
<keyword evidence="4" id="KW-0408">Iron</keyword>
<comment type="cofactor">
    <cofactor evidence="1">
        <name>[4Fe-4S] cluster</name>
        <dbReference type="ChEBI" id="CHEBI:49883"/>
    </cofactor>
</comment>
<gene>
    <name evidence="7" type="ORF">Y10_00690</name>
</gene>
<evidence type="ECO:0000256" key="4">
    <source>
        <dbReference type="ARBA" id="ARBA00023004"/>
    </source>
</evidence>
<feature type="domain" description="Radical SAM core" evidence="6">
    <location>
        <begin position="2"/>
        <end position="231"/>
    </location>
</feature>
<dbReference type="SFLD" id="SFLDG01072">
    <property type="entry name" value="dehydrogenase_like"/>
    <property type="match status" value="1"/>
</dbReference>
<keyword evidence="3" id="KW-0479">Metal-binding</keyword>
<dbReference type="Proteomes" id="UP001143543">
    <property type="component" value="Unassembled WGS sequence"/>
</dbReference>
<accession>A0ABQ5ME94</accession>
<keyword evidence="2" id="KW-0949">S-adenosyl-L-methionine</keyword>
<dbReference type="SFLD" id="SFLDG01384">
    <property type="entry name" value="thioether_bond_formation_requi"/>
    <property type="match status" value="1"/>
</dbReference>
<dbReference type="PROSITE" id="PS51918">
    <property type="entry name" value="RADICAL_SAM"/>
    <property type="match status" value="1"/>
</dbReference>
<evidence type="ECO:0000256" key="1">
    <source>
        <dbReference type="ARBA" id="ARBA00001966"/>
    </source>
</evidence>
<name>A0ABQ5ME94_9FLAO</name>
<dbReference type="SFLD" id="SFLDG01386">
    <property type="entry name" value="main_SPASM_domain-containing"/>
    <property type="match status" value="1"/>
</dbReference>
<dbReference type="PANTHER" id="PTHR43273:SF8">
    <property type="entry name" value="RADICAL SAM DOMAIN PROTEIN"/>
    <property type="match status" value="1"/>
</dbReference>
<dbReference type="Gene3D" id="3.20.20.70">
    <property type="entry name" value="Aldolase class I"/>
    <property type="match status" value="1"/>
</dbReference>
<dbReference type="InterPro" id="IPR058240">
    <property type="entry name" value="rSAM_sf"/>
</dbReference>
<protein>
    <submittedName>
        <fullName evidence="7">Radical SAM protein</fullName>
    </submittedName>
</protein>
<evidence type="ECO:0000313" key="8">
    <source>
        <dbReference type="Proteomes" id="UP001143543"/>
    </source>
</evidence>
<keyword evidence="8" id="KW-1185">Reference proteome</keyword>
<dbReference type="CDD" id="cd01335">
    <property type="entry name" value="Radical_SAM"/>
    <property type="match status" value="1"/>
</dbReference>
<dbReference type="PANTHER" id="PTHR43273">
    <property type="entry name" value="ANAEROBIC SULFATASE-MATURATING ENZYME HOMOLOG ASLB-RELATED"/>
    <property type="match status" value="1"/>
</dbReference>
<evidence type="ECO:0000256" key="3">
    <source>
        <dbReference type="ARBA" id="ARBA00022723"/>
    </source>
</evidence>
<dbReference type="EMBL" id="BRVO01000001">
    <property type="protein sequence ID" value="GLB47701.1"/>
    <property type="molecule type" value="Genomic_DNA"/>
</dbReference>
<proteinExistence type="predicted"/>
<dbReference type="SFLD" id="SFLDS00029">
    <property type="entry name" value="Radical_SAM"/>
    <property type="match status" value="1"/>
</dbReference>
<evidence type="ECO:0000259" key="6">
    <source>
        <dbReference type="PROSITE" id="PS51918"/>
    </source>
</evidence>
<dbReference type="Pfam" id="PF04055">
    <property type="entry name" value="Radical_SAM"/>
    <property type="match status" value="1"/>
</dbReference>
<evidence type="ECO:0000313" key="7">
    <source>
        <dbReference type="EMBL" id="GLB47701.1"/>
    </source>
</evidence>
<dbReference type="RefSeq" id="WP_281763370.1">
    <property type="nucleotide sequence ID" value="NZ_BRVO01000001.1"/>
</dbReference>